<dbReference type="Proteomes" id="UP000032552">
    <property type="component" value="Unassembled WGS sequence"/>
</dbReference>
<dbReference type="InterPro" id="IPR042089">
    <property type="entry name" value="Peptidase_M13_dom_2"/>
</dbReference>
<organism evidence="10 11">
    <name type="scientific">Lacticaseibacillus paracasei NRIC 0644</name>
    <dbReference type="NCBI Taxonomy" id="1435038"/>
    <lineage>
        <taxon>Bacteria</taxon>
        <taxon>Bacillati</taxon>
        <taxon>Bacillota</taxon>
        <taxon>Bacilli</taxon>
        <taxon>Lactobacillales</taxon>
        <taxon>Lactobacillaceae</taxon>
        <taxon>Lacticaseibacillus</taxon>
    </lineage>
</organism>
<dbReference type="Gene3D" id="3.40.390.10">
    <property type="entry name" value="Collagenase (Catalytic Domain)"/>
    <property type="match status" value="1"/>
</dbReference>
<evidence type="ECO:0000256" key="3">
    <source>
        <dbReference type="ARBA" id="ARBA00022670"/>
    </source>
</evidence>
<evidence type="ECO:0000313" key="10">
    <source>
        <dbReference type="EMBL" id="GAN36952.1"/>
    </source>
</evidence>
<evidence type="ECO:0000256" key="7">
    <source>
        <dbReference type="ARBA" id="ARBA00023049"/>
    </source>
</evidence>
<comment type="cofactor">
    <cofactor evidence="1">
        <name>Zn(2+)</name>
        <dbReference type="ChEBI" id="CHEBI:29105"/>
    </cofactor>
</comment>
<evidence type="ECO:0000313" key="11">
    <source>
        <dbReference type="Proteomes" id="UP000032552"/>
    </source>
</evidence>
<dbReference type="SUPFAM" id="SSF55486">
    <property type="entry name" value="Metalloproteases ('zincins'), catalytic domain"/>
    <property type="match status" value="1"/>
</dbReference>
<dbReference type="InterPro" id="IPR024079">
    <property type="entry name" value="MetalloPept_cat_dom_sf"/>
</dbReference>
<dbReference type="PROSITE" id="PS51885">
    <property type="entry name" value="NEPRILYSIN"/>
    <property type="match status" value="1"/>
</dbReference>
<dbReference type="InterPro" id="IPR018497">
    <property type="entry name" value="Peptidase_M13_C"/>
</dbReference>
<dbReference type="GO" id="GO:0004222">
    <property type="term" value="F:metalloendopeptidase activity"/>
    <property type="evidence" value="ECO:0007669"/>
    <property type="project" value="InterPro"/>
</dbReference>
<dbReference type="GO" id="GO:0046872">
    <property type="term" value="F:metal ion binding"/>
    <property type="evidence" value="ECO:0007669"/>
    <property type="project" value="UniProtKB-KW"/>
</dbReference>
<dbReference type="GO" id="GO:0016485">
    <property type="term" value="P:protein processing"/>
    <property type="evidence" value="ECO:0007669"/>
    <property type="project" value="TreeGrafter"/>
</dbReference>
<comment type="caution">
    <text evidence="10">The sequence shown here is derived from an EMBL/GenBank/DDBJ whole genome shotgun (WGS) entry which is preliminary data.</text>
</comment>
<evidence type="ECO:0000256" key="4">
    <source>
        <dbReference type="ARBA" id="ARBA00022723"/>
    </source>
</evidence>
<feature type="domain" description="Peptidase M13 N-terminal" evidence="9">
    <location>
        <begin position="8"/>
        <end position="387"/>
    </location>
</feature>
<dbReference type="GO" id="GO:0005886">
    <property type="term" value="C:plasma membrane"/>
    <property type="evidence" value="ECO:0007669"/>
    <property type="project" value="TreeGrafter"/>
</dbReference>
<keyword evidence="6" id="KW-0862">Zinc</keyword>
<dbReference type="Pfam" id="PF05649">
    <property type="entry name" value="Peptidase_M13_N"/>
    <property type="match status" value="1"/>
</dbReference>
<dbReference type="PANTHER" id="PTHR11733:SF167">
    <property type="entry name" value="FI17812P1-RELATED"/>
    <property type="match status" value="1"/>
</dbReference>
<dbReference type="AlphaFoldDB" id="A0A0C9QAT7"/>
<keyword evidence="4" id="KW-0479">Metal-binding</keyword>
<protein>
    <submittedName>
        <fullName evidence="10">Neutral endopeptidase</fullName>
    </submittedName>
</protein>
<sequence length="634" mass="71468">MTSEVRYQDDLYRAVNGAWTDQAVIPDDKSSTGGFQDLADEVEEKMMADFSAIADGKKTAPDKYFASAVTLYKQAKDFKTRDAAGFAPALPQLHLVAGIKDLADYNQRAAELLQEHLIDPPFNFYVDADMKDTSKNVINLMGPRTILPDTTYYAKGNQNGEQLMTIFKDMMAKLLAYTDLDDAAQKATLAGALAFDAEIAKHVKSSEEWADYPKAYNPMPTAEVVEKLKPFKFADFLQKIFKQVPETVVVNDPRFLDEFTQLFNEANFSNYRDWLYVTRLNSLVSLLSEPLRQLGGTFSRALSGAPKAPDQTKHAYRLANAFFSEPIGIYYGRTYFGEKAKADVTQLVQKMIATYKRRLSNSDWLSQPTKDKAILKLDKMVLKMGYPDKPEAVYDLLHVNPDKSLIDNINAMHLVELQYNFDKLTKPVDRTVWNMPGHLVNASYDPSKNDITFPAAILQAPFYSLKQSASENLGGIGAVIAHEISHGFDNNGAQFDELGNMVNWWQKADYAHFNKLTEAMIQEFDGLETEAGKVNGKLVVSENIADAGGLAAALDTAKREPDVDLHAFFINWARIWRSKSRLERQKMLLAVDVHAPHELRANIQPRNLDDWYTTFDVQPGDGMYLPPEKRVQIW</sequence>
<evidence type="ECO:0000256" key="2">
    <source>
        <dbReference type="ARBA" id="ARBA00007357"/>
    </source>
</evidence>
<comment type="similarity">
    <text evidence="2">Belongs to the peptidase M13 family.</text>
</comment>
<dbReference type="EMBL" id="BAYM01000090">
    <property type="protein sequence ID" value="GAN36952.1"/>
    <property type="molecule type" value="Genomic_DNA"/>
</dbReference>
<dbReference type="InterPro" id="IPR000718">
    <property type="entry name" value="Peptidase_M13"/>
</dbReference>
<evidence type="ECO:0000256" key="1">
    <source>
        <dbReference type="ARBA" id="ARBA00001947"/>
    </source>
</evidence>
<gene>
    <name evidence="10" type="ORF">LC0644_1541</name>
</gene>
<dbReference type="PANTHER" id="PTHR11733">
    <property type="entry name" value="ZINC METALLOPROTEASE FAMILY M13 NEPRILYSIN-RELATED"/>
    <property type="match status" value="1"/>
</dbReference>
<proteinExistence type="inferred from homology"/>
<keyword evidence="3" id="KW-0645">Protease</keyword>
<evidence type="ECO:0000259" key="9">
    <source>
        <dbReference type="Pfam" id="PF05649"/>
    </source>
</evidence>
<dbReference type="Gene3D" id="1.10.1380.10">
    <property type="entry name" value="Neutral endopeptidase , domain2"/>
    <property type="match status" value="1"/>
</dbReference>
<dbReference type="PRINTS" id="PR00786">
    <property type="entry name" value="NEPRILYSIN"/>
</dbReference>
<keyword evidence="7" id="KW-0482">Metalloprotease</keyword>
<dbReference type="InterPro" id="IPR008753">
    <property type="entry name" value="Peptidase_M13_N"/>
</dbReference>
<feature type="domain" description="Peptidase M13 C-terminal" evidence="8">
    <location>
        <begin position="441"/>
        <end position="631"/>
    </location>
</feature>
<evidence type="ECO:0000259" key="8">
    <source>
        <dbReference type="Pfam" id="PF01431"/>
    </source>
</evidence>
<evidence type="ECO:0000256" key="5">
    <source>
        <dbReference type="ARBA" id="ARBA00022801"/>
    </source>
</evidence>
<evidence type="ECO:0000256" key="6">
    <source>
        <dbReference type="ARBA" id="ARBA00022833"/>
    </source>
</evidence>
<accession>A0A0C9QAT7</accession>
<dbReference type="RefSeq" id="WP_045625092.1">
    <property type="nucleotide sequence ID" value="NZ_BAYM01000090.1"/>
</dbReference>
<name>A0A0C9QAT7_LACPA</name>
<keyword evidence="5" id="KW-0378">Hydrolase</keyword>
<dbReference type="Pfam" id="PF01431">
    <property type="entry name" value="Peptidase_M13"/>
    <property type="match status" value="1"/>
</dbReference>
<dbReference type="CDD" id="cd08662">
    <property type="entry name" value="M13"/>
    <property type="match status" value="1"/>
</dbReference>
<reference evidence="11" key="1">
    <citation type="submission" date="2014-05" db="EMBL/GenBank/DDBJ databases">
        <title>Whole genome sequencing of Lactobacillus casei NRIC0644.</title>
        <authorList>
            <person name="Atarashi H."/>
            <person name="Yoshida Y."/>
            <person name="Fujimura S."/>
            <person name="Tanaka N."/>
            <person name="Shiwa Y."/>
            <person name="Yoshikawa H."/>
            <person name="Okada S."/>
            <person name="Nakagawa J."/>
        </authorList>
    </citation>
    <scope>NUCLEOTIDE SEQUENCE [LARGE SCALE GENOMIC DNA]</scope>
    <source>
        <strain evidence="11">NRIC0644</strain>
    </source>
</reference>